<dbReference type="AlphaFoldDB" id="A0A4P6D8Z7"/>
<keyword evidence="2" id="KW-0812">Transmembrane</keyword>
<feature type="transmembrane region" description="Helical" evidence="2">
    <location>
        <begin position="241"/>
        <end position="268"/>
    </location>
</feature>
<feature type="transmembrane region" description="Helical" evidence="2">
    <location>
        <begin position="110"/>
        <end position="131"/>
    </location>
</feature>
<keyword evidence="2" id="KW-0472">Membrane</keyword>
<feature type="transmembrane region" description="Helical" evidence="2">
    <location>
        <begin position="143"/>
        <end position="159"/>
    </location>
</feature>
<dbReference type="InterPro" id="IPR026624">
    <property type="entry name" value="CECR6"/>
</dbReference>
<dbReference type="PANTHER" id="PTHR47399">
    <property type="entry name" value="TRANSMEMBRANE PROTEIN 121B"/>
    <property type="match status" value="1"/>
</dbReference>
<sequence>MSEKSKCTLITRRLFIHVLDGIWLTTILILQGTVLNYYIINHYKNSVTPYFLFVADFMCVATFVGTLAASFHYLKKVSGEECEDIFCFKPRVRATPTPRLGVMPLSYASWLFYVIILVTKIAVIFESGLIVSLSAKNHFGPQLLKVTIACASFVFLLLVEGHNWTKRGTPRYSYVTSVCAKTGIEIFDSVAFLSILMEGPENLSEPIKDVILILSAINFFLPTVKLYQLSFPDFSINKMSLPITIIYLFLHMSCIDIPFLTIRLYLWLAYRENASMFLMKNILSILITLRCMYPELVEFKHEYLSNKSTISAAKYAKPETFEEIALSGRKHAEDV</sequence>
<feature type="transmembrane region" description="Helical" evidence="2">
    <location>
        <begin position="14"/>
        <end position="38"/>
    </location>
</feature>
<name>A0A4P6D8Z7_RHOPR</name>
<dbReference type="EMBL" id="GHKJ01000507">
    <property type="protein sequence ID" value="MOY45537.1"/>
    <property type="molecule type" value="Transcribed_RNA"/>
</dbReference>
<feature type="transmembrane region" description="Helical" evidence="2">
    <location>
        <begin position="50"/>
        <end position="71"/>
    </location>
</feature>
<feature type="transmembrane region" description="Helical" evidence="2">
    <location>
        <begin position="210"/>
        <end position="229"/>
    </location>
</feature>
<accession>A0A4P6D8Z7</accession>
<evidence type="ECO:0000313" key="3">
    <source>
        <dbReference type="EMBL" id="MOY45537.1"/>
    </source>
</evidence>
<comment type="similarity">
    <text evidence="1">Belongs to the TMEM121 family.</text>
</comment>
<dbReference type="PANTHER" id="PTHR47399:SF1">
    <property type="entry name" value="TRANSMEMBRANE PROTEIN 121B"/>
    <property type="match status" value="1"/>
</dbReference>
<protein>
    <submittedName>
        <fullName evidence="3">Uncharacterized protein</fullName>
    </submittedName>
</protein>
<dbReference type="GeneID" id="141453941"/>
<dbReference type="RefSeq" id="XP_073983672.1">
    <property type="nucleotide sequence ID" value="XM_074127571.1"/>
</dbReference>
<organism evidence="3">
    <name type="scientific">Rhodnius prolixus</name>
    <name type="common">Triatomid bug</name>
    <dbReference type="NCBI Taxonomy" id="13249"/>
    <lineage>
        <taxon>Eukaryota</taxon>
        <taxon>Metazoa</taxon>
        <taxon>Ecdysozoa</taxon>
        <taxon>Arthropoda</taxon>
        <taxon>Hexapoda</taxon>
        <taxon>Insecta</taxon>
        <taxon>Pterygota</taxon>
        <taxon>Neoptera</taxon>
        <taxon>Paraneoptera</taxon>
        <taxon>Hemiptera</taxon>
        <taxon>Heteroptera</taxon>
        <taxon>Panheteroptera</taxon>
        <taxon>Cimicomorpha</taxon>
        <taxon>Reduviidae</taxon>
        <taxon>Triatominae</taxon>
        <taxon>Rhodnius</taxon>
    </lineage>
</organism>
<dbReference type="Pfam" id="PF14997">
    <property type="entry name" value="CECR6_TMEM121"/>
    <property type="match status" value="1"/>
</dbReference>
<dbReference type="RefSeq" id="XP_073983673.1">
    <property type="nucleotide sequence ID" value="XM_074127572.1"/>
</dbReference>
<proteinExistence type="inferred from homology"/>
<keyword evidence="2" id="KW-1133">Transmembrane helix</keyword>
<evidence type="ECO:0000256" key="1">
    <source>
        <dbReference type="ARBA" id="ARBA00007711"/>
    </source>
</evidence>
<reference evidence="3" key="1">
    <citation type="submission" date="2019-04" db="EMBL/GenBank/DDBJ databases">
        <title>Analysis of the testis transcriptome of the Chagas disease vector Rhodnius prolixus.</title>
        <authorList>
            <person name="Cesar J."/>
            <person name="Ribeiro J.M."/>
            <person name="Pereira M.H."/>
            <person name="Araujo R.N."/>
            <person name="Gontijo N.F."/>
            <person name="Pessoa G."/>
            <person name="Sant'Anna M.V."/>
            <person name="Sorgine M.H."/>
            <person name="Majerowicz D."/>
            <person name="Carvalho A.B."/>
            <person name="Braz G."/>
            <person name="Mesquita R."/>
            <person name="Lagerblad P.O."/>
            <person name="Koerich L.B."/>
        </authorList>
    </citation>
    <scope>NUCLEOTIDE SEQUENCE</scope>
</reference>
<evidence type="ECO:0000256" key="2">
    <source>
        <dbReference type="SAM" id="Phobius"/>
    </source>
</evidence>
<dbReference type="InterPro" id="IPR032776">
    <property type="entry name" value="CECR6/TMEM121"/>
</dbReference>